<dbReference type="InterPro" id="IPR011256">
    <property type="entry name" value="Reg_factor_effector_dom_sf"/>
</dbReference>
<dbReference type="Gene3D" id="1.10.10.60">
    <property type="entry name" value="Homeodomain-like"/>
    <property type="match status" value="2"/>
</dbReference>
<dbReference type="Pfam" id="PF14526">
    <property type="entry name" value="Cass2"/>
    <property type="match status" value="1"/>
</dbReference>
<dbReference type="OrthoDB" id="9801123at2"/>
<dbReference type="Pfam" id="PF12833">
    <property type="entry name" value="HTH_18"/>
    <property type="match status" value="1"/>
</dbReference>
<dbReference type="InterPro" id="IPR009057">
    <property type="entry name" value="Homeodomain-like_sf"/>
</dbReference>
<reference evidence="5 6" key="1">
    <citation type="submission" date="2018-03" db="EMBL/GenBank/DDBJ databases">
        <title>Genomic Encyclopedia of Archaeal and Bacterial Type Strains, Phase II (KMG-II): from individual species to whole genera.</title>
        <authorList>
            <person name="Goeker M."/>
        </authorList>
    </citation>
    <scope>NUCLEOTIDE SEQUENCE [LARGE SCALE GENOMIC DNA]</scope>
    <source>
        <strain evidence="5 6">DSM 13175</strain>
    </source>
</reference>
<keyword evidence="2" id="KW-0238">DNA-binding</keyword>
<dbReference type="EMBL" id="PVTO01000006">
    <property type="protein sequence ID" value="PRY83105.1"/>
    <property type="molecule type" value="Genomic_DNA"/>
</dbReference>
<dbReference type="GO" id="GO:0043565">
    <property type="term" value="F:sequence-specific DNA binding"/>
    <property type="evidence" value="ECO:0007669"/>
    <property type="project" value="InterPro"/>
</dbReference>
<dbReference type="Proteomes" id="UP000238205">
    <property type="component" value="Unassembled WGS sequence"/>
</dbReference>
<protein>
    <submittedName>
        <fullName evidence="5">AraC family transcriptional regulator</fullName>
    </submittedName>
</protein>
<comment type="caution">
    <text evidence="5">The sequence shown here is derived from an EMBL/GenBank/DDBJ whole genome shotgun (WGS) entry which is preliminary data.</text>
</comment>
<dbReference type="InterPro" id="IPR010499">
    <property type="entry name" value="AraC_E-bd"/>
</dbReference>
<dbReference type="SUPFAM" id="SSF46689">
    <property type="entry name" value="Homeodomain-like"/>
    <property type="match status" value="2"/>
</dbReference>
<dbReference type="SMART" id="SM00871">
    <property type="entry name" value="AraC_E_bind"/>
    <property type="match status" value="1"/>
</dbReference>
<dbReference type="PROSITE" id="PS01124">
    <property type="entry name" value="HTH_ARAC_FAMILY_2"/>
    <property type="match status" value="1"/>
</dbReference>
<accession>A0A2T0W8T5</accession>
<dbReference type="PANTHER" id="PTHR47504:SF5">
    <property type="entry name" value="RIGHT ORIGIN-BINDING PROTEIN"/>
    <property type="match status" value="1"/>
</dbReference>
<evidence type="ECO:0000256" key="1">
    <source>
        <dbReference type="ARBA" id="ARBA00023015"/>
    </source>
</evidence>
<evidence type="ECO:0000259" key="4">
    <source>
        <dbReference type="PROSITE" id="PS01124"/>
    </source>
</evidence>
<keyword evidence="6" id="KW-1185">Reference proteome</keyword>
<evidence type="ECO:0000313" key="6">
    <source>
        <dbReference type="Proteomes" id="UP000238205"/>
    </source>
</evidence>
<dbReference type="RefSeq" id="WP_106191941.1">
    <property type="nucleotide sequence ID" value="NZ_PVTO01000006.1"/>
</dbReference>
<dbReference type="AlphaFoldDB" id="A0A2T0W8T5"/>
<gene>
    <name evidence="5" type="ORF">CLV38_1069</name>
</gene>
<organism evidence="5 6">
    <name type="scientific">Alkalibacterium olivapovliticus</name>
    <dbReference type="NCBI Taxonomy" id="99907"/>
    <lineage>
        <taxon>Bacteria</taxon>
        <taxon>Bacillati</taxon>
        <taxon>Bacillota</taxon>
        <taxon>Bacilli</taxon>
        <taxon>Lactobacillales</taxon>
        <taxon>Carnobacteriaceae</taxon>
        <taxon>Alkalibacterium</taxon>
    </lineage>
</organism>
<evidence type="ECO:0000256" key="3">
    <source>
        <dbReference type="ARBA" id="ARBA00023163"/>
    </source>
</evidence>
<dbReference type="Gene3D" id="3.20.80.10">
    <property type="entry name" value="Regulatory factor, effector binding domain"/>
    <property type="match status" value="1"/>
</dbReference>
<dbReference type="InterPro" id="IPR020449">
    <property type="entry name" value="Tscrpt_reg_AraC-type_HTH"/>
</dbReference>
<sequence length="289" mass="33168">MDYFIMIQEAIQYMEDHLLEDISYRDAARHVYLSNFHFQRVFSLITDVTPGEYIRNRRLSMAGQEITLSDVKVIELAHKYGYETPESFSRAFSRFHGVSPSKAKKAGTQLNSFNRLVIKLTTEGGTIMNYRIVEKEPFKLIAKVKQFPNESVNEAGEEVNEIPGFWEESMKSNVYDILKAHAATNDFYGVCAPISEGSDYFDYGIGMVYNGSSVPEGYQVWDVNPTLWAVFSCIGDTPDCIGETWERIFKEFLPGSDYEMLDDTDFELYPANSEDDLFCEIWIPVKKKV</sequence>
<keyword evidence="1" id="KW-0805">Transcription regulation</keyword>
<feature type="domain" description="HTH araC/xylS-type" evidence="4">
    <location>
        <begin position="8"/>
        <end position="106"/>
    </location>
</feature>
<keyword evidence="3" id="KW-0804">Transcription</keyword>
<dbReference type="GO" id="GO:0003700">
    <property type="term" value="F:DNA-binding transcription factor activity"/>
    <property type="evidence" value="ECO:0007669"/>
    <property type="project" value="InterPro"/>
</dbReference>
<dbReference type="SMART" id="SM00342">
    <property type="entry name" value="HTH_ARAC"/>
    <property type="match status" value="1"/>
</dbReference>
<name>A0A2T0W8T5_9LACT</name>
<dbReference type="InterPro" id="IPR029441">
    <property type="entry name" value="Cass2"/>
</dbReference>
<dbReference type="PANTHER" id="PTHR47504">
    <property type="entry name" value="RIGHT ORIGIN-BINDING PROTEIN"/>
    <property type="match status" value="1"/>
</dbReference>
<dbReference type="InterPro" id="IPR018060">
    <property type="entry name" value="HTH_AraC"/>
</dbReference>
<evidence type="ECO:0000313" key="5">
    <source>
        <dbReference type="EMBL" id="PRY83105.1"/>
    </source>
</evidence>
<dbReference type="SUPFAM" id="SSF55136">
    <property type="entry name" value="Probable bacterial effector-binding domain"/>
    <property type="match status" value="1"/>
</dbReference>
<evidence type="ECO:0000256" key="2">
    <source>
        <dbReference type="ARBA" id="ARBA00023125"/>
    </source>
</evidence>
<proteinExistence type="predicted"/>
<dbReference type="InterPro" id="IPR050959">
    <property type="entry name" value="MarA-like"/>
</dbReference>
<dbReference type="PRINTS" id="PR00032">
    <property type="entry name" value="HTHARAC"/>
</dbReference>